<keyword evidence="14" id="KW-0768">Sushi</keyword>
<dbReference type="AlphaFoldDB" id="A0A670J9D3"/>
<evidence type="ECO:0000256" key="2">
    <source>
        <dbReference type="ARBA" id="ARBA00004479"/>
    </source>
</evidence>
<keyword evidence="9" id="KW-0472">Membrane</keyword>
<comment type="function">
    <text evidence="1">Receptor for interleukin-2. The receptor is involved in the regulation of immune tolerance by controlling regulatory T cells (TREGs) activity. TREGs suppress the activation and expansion of autoreactive T-cells.</text>
</comment>
<keyword evidence="8" id="KW-1133">Transmembrane helix</keyword>
<dbReference type="GeneTree" id="ENSGT00960000189532"/>
<dbReference type="Proteomes" id="UP000472272">
    <property type="component" value="Chromosome 10"/>
</dbReference>
<accession>A0A670J9D3</accession>
<comment type="caution">
    <text evidence="14">Lacks conserved residue(s) required for the propagation of feature annotation.</text>
</comment>
<dbReference type="CDD" id="cd00033">
    <property type="entry name" value="CCP"/>
    <property type="match status" value="2"/>
</dbReference>
<dbReference type="Ensembl" id="ENSPMRT00000021510.1">
    <property type="protein sequence ID" value="ENSPMRP00000020259.1"/>
    <property type="gene ID" value="ENSPMRG00000013190.1"/>
</dbReference>
<evidence type="ECO:0000256" key="5">
    <source>
        <dbReference type="ARBA" id="ARBA00022729"/>
    </source>
</evidence>
<dbReference type="GO" id="GO:0002376">
    <property type="term" value="P:immune system process"/>
    <property type="evidence" value="ECO:0007669"/>
    <property type="project" value="UniProtKB-KW"/>
</dbReference>
<evidence type="ECO:0000256" key="14">
    <source>
        <dbReference type="PROSITE-ProRule" id="PRU00302"/>
    </source>
</evidence>
<name>A0A670J9D3_PODMU</name>
<keyword evidence="7" id="KW-0391">Immunity</keyword>
<dbReference type="Gene3D" id="2.10.70.10">
    <property type="entry name" value="Complement Module, domain 1"/>
    <property type="match status" value="2"/>
</dbReference>
<dbReference type="GO" id="GO:0016020">
    <property type="term" value="C:membrane"/>
    <property type="evidence" value="ECO:0007669"/>
    <property type="project" value="UniProtKB-SubCell"/>
</dbReference>
<reference evidence="16 17" key="1">
    <citation type="journal article" date="2019" name="Proc. Natl. Acad. Sci. U.S.A.">
        <title>Regulatory changes in pterin and carotenoid genes underlie balanced color polymorphisms in the wall lizard.</title>
        <authorList>
            <person name="Andrade P."/>
            <person name="Pinho C."/>
            <person name="Perez I de Lanuza G."/>
            <person name="Afonso S."/>
            <person name="Brejcha J."/>
            <person name="Rubin C.J."/>
            <person name="Wallerman O."/>
            <person name="Pereira P."/>
            <person name="Sabatino S.J."/>
            <person name="Bellati A."/>
            <person name="Pellitteri-Rosa D."/>
            <person name="Bosakova Z."/>
            <person name="Bunikis I."/>
            <person name="Carretero M.A."/>
            <person name="Feiner N."/>
            <person name="Marsik P."/>
            <person name="Pauperio F."/>
            <person name="Salvi D."/>
            <person name="Soler L."/>
            <person name="While G.M."/>
            <person name="Uller T."/>
            <person name="Font E."/>
            <person name="Andersson L."/>
            <person name="Carneiro M."/>
        </authorList>
    </citation>
    <scope>NUCLEOTIDE SEQUENCE</scope>
</reference>
<feature type="disulfide bond" evidence="14">
    <location>
        <begin position="19"/>
        <end position="62"/>
    </location>
</feature>
<dbReference type="InterPro" id="IPR000436">
    <property type="entry name" value="Sushi_SCR_CCP_dom"/>
</dbReference>
<keyword evidence="17" id="KW-1185">Reference proteome</keyword>
<dbReference type="OMA" id="TILNCEC"/>
<dbReference type="GO" id="GO:0019976">
    <property type="term" value="F:interleukin-2 binding"/>
    <property type="evidence" value="ECO:0007669"/>
    <property type="project" value="InterPro"/>
</dbReference>
<dbReference type="InterPro" id="IPR035976">
    <property type="entry name" value="Sushi/SCR/CCP_sf"/>
</dbReference>
<proteinExistence type="predicted"/>
<reference evidence="16" key="2">
    <citation type="submission" date="2025-08" db="UniProtKB">
        <authorList>
            <consortium name="Ensembl"/>
        </authorList>
    </citation>
    <scope>IDENTIFICATION</scope>
</reference>
<evidence type="ECO:0000313" key="17">
    <source>
        <dbReference type="Proteomes" id="UP000472272"/>
    </source>
</evidence>
<dbReference type="GO" id="GO:0004911">
    <property type="term" value="F:interleukin-2 receptor activity"/>
    <property type="evidence" value="ECO:0007669"/>
    <property type="project" value="InterPro"/>
</dbReference>
<keyword evidence="11" id="KW-0675">Receptor</keyword>
<comment type="subcellular location">
    <subcellularLocation>
        <location evidence="2">Membrane</location>
        <topology evidence="2">Single-pass type I membrane protein</topology>
    </subcellularLocation>
</comment>
<dbReference type="Pfam" id="PF00084">
    <property type="entry name" value="Sushi"/>
    <property type="match status" value="2"/>
</dbReference>
<dbReference type="GO" id="GO:0006954">
    <property type="term" value="P:inflammatory response"/>
    <property type="evidence" value="ECO:0007669"/>
    <property type="project" value="TreeGrafter"/>
</dbReference>
<evidence type="ECO:0000256" key="1">
    <source>
        <dbReference type="ARBA" id="ARBA00002381"/>
    </source>
</evidence>
<keyword evidence="10 14" id="KW-1015">Disulfide bond</keyword>
<dbReference type="PROSITE" id="PS50923">
    <property type="entry name" value="SUSHI"/>
    <property type="match status" value="2"/>
</dbReference>
<evidence type="ECO:0000256" key="9">
    <source>
        <dbReference type="ARBA" id="ARBA00023136"/>
    </source>
</evidence>
<evidence type="ECO:0000256" key="3">
    <source>
        <dbReference type="ARBA" id="ARBA00013445"/>
    </source>
</evidence>
<evidence type="ECO:0000256" key="4">
    <source>
        <dbReference type="ARBA" id="ARBA00022692"/>
    </source>
</evidence>
<protein>
    <recommendedName>
        <fullName evidence="3">Interleukin-2 receptor subunit alpha</fullName>
    </recommendedName>
</protein>
<dbReference type="SMART" id="SM00032">
    <property type="entry name" value="CCP"/>
    <property type="match status" value="2"/>
</dbReference>
<evidence type="ECO:0000313" key="16">
    <source>
        <dbReference type="Ensembl" id="ENSPMRP00000020259.1"/>
    </source>
</evidence>
<keyword evidence="4" id="KW-0812">Transmembrane</keyword>
<evidence type="ECO:0000256" key="12">
    <source>
        <dbReference type="ARBA" id="ARBA00023180"/>
    </source>
</evidence>
<comment type="subunit">
    <text evidence="13">Non-covalent dimer of an alpha and a beta subunit. IL2R exists in 3 different forms: a high affinity dimer, an intermediate affinity monomer (beta subunit), and a low affinity monomer (alpha subunit). The high and intermediate affinity forms also associate with a gamma subunit.</text>
</comment>
<evidence type="ECO:0000256" key="8">
    <source>
        <dbReference type="ARBA" id="ARBA00022989"/>
    </source>
</evidence>
<evidence type="ECO:0000256" key="13">
    <source>
        <dbReference type="ARBA" id="ARBA00025938"/>
    </source>
</evidence>
<dbReference type="PANTHER" id="PTHR10573:SF0">
    <property type="entry name" value="INTERLEUKIN-2 RECEPTOR SUBUNIT ALPHA"/>
    <property type="match status" value="1"/>
</dbReference>
<keyword evidence="6" id="KW-0677">Repeat</keyword>
<feature type="domain" description="Sushi" evidence="15">
    <location>
        <begin position="17"/>
        <end position="82"/>
    </location>
</feature>
<reference evidence="16" key="3">
    <citation type="submission" date="2025-09" db="UniProtKB">
        <authorList>
            <consortium name="Ensembl"/>
        </authorList>
    </citation>
    <scope>IDENTIFICATION</scope>
</reference>
<evidence type="ECO:0000256" key="6">
    <source>
        <dbReference type="ARBA" id="ARBA00022737"/>
    </source>
</evidence>
<dbReference type="PANTHER" id="PTHR10573">
    <property type="entry name" value="INTERLEUKIN-2 RECEPTOR ALPHA CHAIN"/>
    <property type="match status" value="1"/>
</dbReference>
<evidence type="ECO:0000259" key="15">
    <source>
        <dbReference type="PROSITE" id="PS50923"/>
    </source>
</evidence>
<evidence type="ECO:0000256" key="10">
    <source>
        <dbReference type="ARBA" id="ARBA00023157"/>
    </source>
</evidence>
<dbReference type="InterPro" id="IPR015486">
    <property type="entry name" value="IL-2_rcpt_alpha"/>
</dbReference>
<sequence length="212" mass="22766">HPISLVHTCTLPFSFAEECPVPQKIKFAKYTAPEGYVVGTPARYSCHKGYQRKPRKSNLLTCRNVGGTAKWNRTSSLPICVADPRQTLPPTVHSTAGNLSIASTSPQPTNQAGFCGEPEPLSNADVKVTMYHVGQKLRYECLEGYRGTVPFSEVSTCEASGGKNVWSKLNLRCSTQQGHNRDTPRGSGAAALSLAAMAKFIILEGILAGTVG</sequence>
<organism evidence="16 17">
    <name type="scientific">Podarcis muralis</name>
    <name type="common">Wall lizard</name>
    <name type="synonym">Lacerta muralis</name>
    <dbReference type="NCBI Taxonomy" id="64176"/>
    <lineage>
        <taxon>Eukaryota</taxon>
        <taxon>Metazoa</taxon>
        <taxon>Chordata</taxon>
        <taxon>Craniata</taxon>
        <taxon>Vertebrata</taxon>
        <taxon>Euteleostomi</taxon>
        <taxon>Lepidosauria</taxon>
        <taxon>Squamata</taxon>
        <taxon>Bifurcata</taxon>
        <taxon>Unidentata</taxon>
        <taxon>Episquamata</taxon>
        <taxon>Laterata</taxon>
        <taxon>Lacertibaenia</taxon>
        <taxon>Lacertidae</taxon>
        <taxon>Podarcis</taxon>
    </lineage>
</organism>
<evidence type="ECO:0000256" key="11">
    <source>
        <dbReference type="ARBA" id="ARBA00023170"/>
    </source>
</evidence>
<feature type="domain" description="Sushi" evidence="15">
    <location>
        <begin position="113"/>
        <end position="175"/>
    </location>
</feature>
<dbReference type="SUPFAM" id="SSF57535">
    <property type="entry name" value="Complement control module/SCR domain"/>
    <property type="match status" value="2"/>
</dbReference>
<keyword evidence="12" id="KW-0325">Glycoprotein</keyword>
<evidence type="ECO:0000256" key="7">
    <source>
        <dbReference type="ARBA" id="ARBA00022859"/>
    </source>
</evidence>
<keyword evidence="5" id="KW-0732">Signal</keyword>